<name>A0AB34K352_PRYPA</name>
<evidence type="ECO:0008006" key="14">
    <source>
        <dbReference type="Google" id="ProtNLM"/>
    </source>
</evidence>
<evidence type="ECO:0000256" key="1">
    <source>
        <dbReference type="ARBA" id="ARBA00004567"/>
    </source>
</evidence>
<evidence type="ECO:0000256" key="8">
    <source>
        <dbReference type="ARBA" id="ARBA00023010"/>
    </source>
</evidence>
<protein>
    <recommendedName>
        <fullName evidence="14">Protein SEC13 homolog</fullName>
    </recommendedName>
</protein>
<keyword evidence="9" id="KW-0906">Nuclear pore complex</keyword>
<evidence type="ECO:0000256" key="2">
    <source>
        <dbReference type="ARBA" id="ARBA00010102"/>
    </source>
</evidence>
<comment type="similarity">
    <text evidence="2">Belongs to the WD repeat SEC13 family.</text>
</comment>
<evidence type="ECO:0000256" key="4">
    <source>
        <dbReference type="ARBA" id="ARBA00022574"/>
    </source>
</evidence>
<feature type="repeat" description="WD" evidence="11">
    <location>
        <begin position="229"/>
        <end position="264"/>
    </location>
</feature>
<evidence type="ECO:0000313" key="13">
    <source>
        <dbReference type="Proteomes" id="UP001515480"/>
    </source>
</evidence>
<proteinExistence type="inferred from homology"/>
<dbReference type="GO" id="GO:0051028">
    <property type="term" value="P:mRNA transport"/>
    <property type="evidence" value="ECO:0007669"/>
    <property type="project" value="UniProtKB-KW"/>
</dbReference>
<dbReference type="PANTHER" id="PTHR11024">
    <property type="entry name" value="NUCLEAR PORE COMPLEX PROTEIN SEC13 / SEH1 FAMILY MEMBER"/>
    <property type="match status" value="1"/>
</dbReference>
<dbReference type="PANTHER" id="PTHR11024:SF2">
    <property type="entry name" value="PROTEIN SEC13 HOMOLOG"/>
    <property type="match status" value="1"/>
</dbReference>
<keyword evidence="8" id="KW-0811">Translocation</keyword>
<feature type="repeat" description="WD" evidence="11">
    <location>
        <begin position="77"/>
        <end position="111"/>
    </location>
</feature>
<organism evidence="12 13">
    <name type="scientific">Prymnesium parvum</name>
    <name type="common">Toxic golden alga</name>
    <dbReference type="NCBI Taxonomy" id="97485"/>
    <lineage>
        <taxon>Eukaryota</taxon>
        <taxon>Haptista</taxon>
        <taxon>Haptophyta</taxon>
        <taxon>Prymnesiophyceae</taxon>
        <taxon>Prymnesiales</taxon>
        <taxon>Prymnesiaceae</taxon>
        <taxon>Prymnesium</taxon>
    </lineage>
</organism>
<dbReference type="AlphaFoldDB" id="A0AB34K352"/>
<dbReference type="FunFam" id="2.130.10.10:FF:000017">
    <property type="entry name" value="SEC13 homolog (S. cerevisiae)"/>
    <property type="match status" value="1"/>
</dbReference>
<dbReference type="GO" id="GO:0005198">
    <property type="term" value="F:structural molecule activity"/>
    <property type="evidence" value="ECO:0007669"/>
    <property type="project" value="InterPro"/>
</dbReference>
<keyword evidence="6" id="KW-0509">mRNA transport</keyword>
<dbReference type="GO" id="GO:0031080">
    <property type="term" value="C:nuclear pore outer ring"/>
    <property type="evidence" value="ECO:0007669"/>
    <property type="project" value="TreeGrafter"/>
</dbReference>
<accession>A0AB34K352</accession>
<dbReference type="Gene3D" id="2.130.10.10">
    <property type="entry name" value="YVTN repeat-like/Quinoprotein amine dehydrogenase"/>
    <property type="match status" value="1"/>
</dbReference>
<dbReference type="Proteomes" id="UP001515480">
    <property type="component" value="Unassembled WGS sequence"/>
</dbReference>
<keyword evidence="4 11" id="KW-0853">WD repeat</keyword>
<evidence type="ECO:0000256" key="5">
    <source>
        <dbReference type="ARBA" id="ARBA00022737"/>
    </source>
</evidence>
<dbReference type="InterPro" id="IPR036322">
    <property type="entry name" value="WD40_repeat_dom_sf"/>
</dbReference>
<dbReference type="PROSITE" id="PS50294">
    <property type="entry name" value="WD_REPEATS_REGION"/>
    <property type="match status" value="1"/>
</dbReference>
<dbReference type="InterPro" id="IPR001680">
    <property type="entry name" value="WD40_rpt"/>
</dbReference>
<evidence type="ECO:0000313" key="12">
    <source>
        <dbReference type="EMBL" id="KAL1528469.1"/>
    </source>
</evidence>
<keyword evidence="13" id="KW-1185">Reference proteome</keyword>
<gene>
    <name evidence="12" type="ORF">AB1Y20_009814</name>
</gene>
<evidence type="ECO:0000256" key="10">
    <source>
        <dbReference type="ARBA" id="ARBA00023242"/>
    </source>
</evidence>
<evidence type="ECO:0000256" key="9">
    <source>
        <dbReference type="ARBA" id="ARBA00023132"/>
    </source>
</evidence>
<dbReference type="SMART" id="SM00320">
    <property type="entry name" value="WD40"/>
    <property type="match status" value="6"/>
</dbReference>
<dbReference type="SUPFAM" id="SSF50978">
    <property type="entry name" value="WD40 repeat-like"/>
    <property type="match status" value="1"/>
</dbReference>
<keyword evidence="10" id="KW-0539">Nucleus</keyword>
<dbReference type="GO" id="GO:0090114">
    <property type="term" value="P:COPII-coated vesicle budding"/>
    <property type="evidence" value="ECO:0007669"/>
    <property type="project" value="TreeGrafter"/>
</dbReference>
<keyword evidence="3" id="KW-0813">Transport</keyword>
<sequence>MRQHFIPYYAYYVELGAKHLSIAMGGPMERIGTNHEDLIHDVQLDYYGKQLATCSSDRTIKIYDIIDGGERKHVADLKGHDGPVWQIAWAHPQYGNILASCSYDRQVMVWKEHTPHSWAQIYVCRDHEGSVNSISWGPKEFGLCLACASSDETVRVLTRNQDDSWDQKVIPTAHKTGVNAVSWAPATTGDMLASGGVEAPVMRLVTGGCDNMVKLWRFVGDKWESETELQAHTDWVRDVAFSPSLGSNALIFASCSQDKKVIIWTQASGSSEWAHKTISFSCAVWRVSWSVTGNILAASGGDNQVTLWKDNLLGEWEQIGQLSEDGTTTKG</sequence>
<dbReference type="Pfam" id="PF00400">
    <property type="entry name" value="WD40"/>
    <property type="match status" value="6"/>
</dbReference>
<evidence type="ECO:0000256" key="3">
    <source>
        <dbReference type="ARBA" id="ARBA00022448"/>
    </source>
</evidence>
<feature type="repeat" description="WD" evidence="11">
    <location>
        <begin position="32"/>
        <end position="65"/>
    </location>
</feature>
<evidence type="ECO:0000256" key="6">
    <source>
        <dbReference type="ARBA" id="ARBA00022816"/>
    </source>
</evidence>
<reference evidence="12 13" key="1">
    <citation type="journal article" date="2024" name="Science">
        <title>Giant polyketide synthase enzymes in the biosynthesis of giant marine polyether toxins.</title>
        <authorList>
            <person name="Fallon T.R."/>
            <person name="Shende V.V."/>
            <person name="Wierzbicki I.H."/>
            <person name="Pendleton A.L."/>
            <person name="Watervoot N.F."/>
            <person name="Auber R.P."/>
            <person name="Gonzalez D.J."/>
            <person name="Wisecaver J.H."/>
            <person name="Moore B.S."/>
        </authorList>
    </citation>
    <scope>NUCLEOTIDE SEQUENCE [LARGE SCALE GENOMIC DNA]</scope>
    <source>
        <strain evidence="12 13">12B1</strain>
    </source>
</reference>
<evidence type="ECO:0000256" key="11">
    <source>
        <dbReference type="PROSITE-ProRule" id="PRU00221"/>
    </source>
</evidence>
<comment type="subcellular location">
    <subcellularLocation>
        <location evidence="1">Nucleus</location>
        <location evidence="1">Nuclear pore complex</location>
    </subcellularLocation>
</comment>
<dbReference type="InterPro" id="IPR015943">
    <property type="entry name" value="WD40/YVTN_repeat-like_dom_sf"/>
</dbReference>
<keyword evidence="7" id="KW-0653">Protein transport</keyword>
<evidence type="ECO:0000256" key="7">
    <source>
        <dbReference type="ARBA" id="ARBA00022927"/>
    </source>
</evidence>
<dbReference type="PROSITE" id="PS50082">
    <property type="entry name" value="WD_REPEATS_2"/>
    <property type="match status" value="3"/>
</dbReference>
<dbReference type="GO" id="GO:0006606">
    <property type="term" value="P:protein import into nucleus"/>
    <property type="evidence" value="ECO:0007669"/>
    <property type="project" value="TreeGrafter"/>
</dbReference>
<keyword evidence="5" id="KW-0677">Repeat</keyword>
<comment type="caution">
    <text evidence="12">The sequence shown here is derived from an EMBL/GenBank/DDBJ whole genome shotgun (WGS) entry which is preliminary data.</text>
</comment>
<dbReference type="EMBL" id="JBGBPQ010000002">
    <property type="protein sequence ID" value="KAL1528469.1"/>
    <property type="molecule type" value="Genomic_DNA"/>
</dbReference>
<dbReference type="GO" id="GO:0030127">
    <property type="term" value="C:COPII vesicle coat"/>
    <property type="evidence" value="ECO:0007669"/>
    <property type="project" value="TreeGrafter"/>
</dbReference>
<dbReference type="InterPro" id="IPR037363">
    <property type="entry name" value="Sec13/Seh1_fam"/>
</dbReference>